<sequence length="544" mass="60104">MLAIKLIHLVSFLLPMLEPLYCQVAFSELSKIGIIKSRNYGLKITSAYSTQVMVLKLIPNSGNLTECTKPALDNYKITLNRLLTPIKQALDFTKSTIQDKQLRNVRYFFGAVIGGVALGIATSAQITAGVALHNSIENARAINNMKDAILLTNQAVEELHSSQLQTVLVINALQNKINSQLVPMLNVLSCQLAKNTLELYLNRYLSEISLIFGPNLRDPGFATLSVQAIASAFNGDFDTLSRNLGYSGKDFLDLMESNSINGRIIDISLENYYIVIQMEYPILTTITDAIIQEFNLISYNSQGLEWISIFPTSILLRGGYISNIDLSTCVRTQNNYICRQDTSIPMSDSLYKCVRGNVTMCARTRVVSSHVPKFALSDGVIFANCIATICKCQNPVYMIVQEQISTNTMISAEKCSEILIDNVFITVGRSSFARSMFASNVSIGEIVSADPVDIGNEMAVIKASLNKTKDLLSKSNSILNRINRKGATTAAFTITMCISCASLIWCMILTVAFIRFKFRSITNPHSRLLMNSNRNMGSLNTITP</sequence>
<keyword evidence="2" id="KW-1185">Reference proteome</keyword>
<dbReference type="EMBL" id="OK210078">
    <property type="protein sequence ID" value="UED37226.1"/>
    <property type="molecule type" value="Viral_cRNA"/>
</dbReference>
<organism evidence="1 2">
    <name type="scientific">Paramyxoviridae sp</name>
    <dbReference type="NCBI Taxonomy" id="1663356"/>
    <lineage>
        <taxon>Viruses</taxon>
        <taxon>Riboviria</taxon>
        <taxon>Orthornavirae</taxon>
        <taxon>Negarnaviricota</taxon>
        <taxon>Haploviricotina</taxon>
        <taxon>Monjiviricetes</taxon>
        <taxon>Mononegavirales</taxon>
        <taxon>Paramyxoviridae</taxon>
    </lineage>
</organism>
<reference evidence="1 2" key="1">
    <citation type="journal article" date="2021" name="J. Virol.">
        <title>Evolution and diversity of bat and rodent Paramyxoviruses from North America.</title>
        <authorList>
            <person name="Larsen B.B."/>
            <person name="Gryseels S."/>
            <person name="Otto H.W."/>
            <person name="Worobey M."/>
        </authorList>
    </citation>
    <scope>NUCLEOTIDE SEQUENCE [LARGE SCALE GENOMIC DNA]</scope>
    <source>
        <strain evidence="1">AB1</strain>
    </source>
</reference>
<evidence type="ECO:0000313" key="1">
    <source>
        <dbReference type="EMBL" id="UED37226.1"/>
    </source>
</evidence>
<accession>A0AC61TNV6</accession>
<gene>
    <name evidence="1" type="primary">F</name>
</gene>
<dbReference type="Proteomes" id="UP000828056">
    <property type="component" value="Segment"/>
</dbReference>
<proteinExistence type="predicted"/>
<protein>
    <submittedName>
        <fullName evidence="1">Fusion protein</fullName>
    </submittedName>
</protein>
<name>A0AC61TNV6_9MONO</name>
<evidence type="ECO:0000313" key="2">
    <source>
        <dbReference type="Proteomes" id="UP000828056"/>
    </source>
</evidence>